<evidence type="ECO:0000313" key="2">
    <source>
        <dbReference type="EMBL" id="MBB3676277.1"/>
    </source>
</evidence>
<evidence type="ECO:0000313" key="3">
    <source>
        <dbReference type="EMBL" id="PZA20593.1"/>
    </source>
</evidence>
<reference evidence="3 4" key="1">
    <citation type="submission" date="2018-06" db="EMBL/GenBank/DDBJ databases">
        <title>Draft genome sequence of Modestobacter versicolor CP153-2.</title>
        <authorList>
            <person name="Gundlapally S.R."/>
        </authorList>
    </citation>
    <scope>NUCLEOTIDE SEQUENCE [LARGE SCALE GENOMIC DNA]</scope>
    <source>
        <strain evidence="3 4">CP153-2</strain>
    </source>
</reference>
<dbReference type="Proteomes" id="UP000580718">
    <property type="component" value="Unassembled WGS sequence"/>
</dbReference>
<feature type="transmembrane region" description="Helical" evidence="1">
    <location>
        <begin position="12"/>
        <end position="32"/>
    </location>
</feature>
<dbReference type="AlphaFoldDB" id="A0A323V9C2"/>
<organism evidence="3 4">
    <name type="scientific">Modestobacter versicolor</name>
    <dbReference type="NCBI Taxonomy" id="429133"/>
    <lineage>
        <taxon>Bacteria</taxon>
        <taxon>Bacillati</taxon>
        <taxon>Actinomycetota</taxon>
        <taxon>Actinomycetes</taxon>
        <taxon>Geodermatophilales</taxon>
        <taxon>Geodermatophilaceae</taxon>
        <taxon>Modestobacter</taxon>
    </lineage>
</organism>
<keyword evidence="1" id="KW-0812">Transmembrane</keyword>
<evidence type="ECO:0000256" key="1">
    <source>
        <dbReference type="SAM" id="Phobius"/>
    </source>
</evidence>
<evidence type="ECO:0000313" key="5">
    <source>
        <dbReference type="Proteomes" id="UP000580718"/>
    </source>
</evidence>
<proteinExistence type="predicted"/>
<name>A0A323V9C2_9ACTN</name>
<keyword evidence="1" id="KW-1133">Transmembrane helix</keyword>
<protein>
    <submittedName>
        <fullName evidence="3">Uncharacterized protein</fullName>
    </submittedName>
</protein>
<dbReference type="EMBL" id="QKNV01000164">
    <property type="protein sequence ID" value="PZA20593.1"/>
    <property type="molecule type" value="Genomic_DNA"/>
</dbReference>
<keyword evidence="4" id="KW-1185">Reference proteome</keyword>
<gene>
    <name evidence="3" type="ORF">DMO24_14700</name>
    <name evidence="2" type="ORF">FHX36_002012</name>
</gene>
<dbReference type="Proteomes" id="UP000247602">
    <property type="component" value="Unassembled WGS sequence"/>
</dbReference>
<comment type="caution">
    <text evidence="3">The sequence shown here is derived from an EMBL/GenBank/DDBJ whole genome shotgun (WGS) entry which is preliminary data.</text>
</comment>
<dbReference type="EMBL" id="JACIBU010000001">
    <property type="protein sequence ID" value="MBB3676277.1"/>
    <property type="molecule type" value="Genomic_DNA"/>
</dbReference>
<feature type="transmembrane region" description="Helical" evidence="1">
    <location>
        <begin position="38"/>
        <end position="58"/>
    </location>
</feature>
<dbReference type="RefSeq" id="WP_110552974.1">
    <property type="nucleotide sequence ID" value="NZ_JACIBU010000001.1"/>
</dbReference>
<accession>A0A323V9C2</accession>
<evidence type="ECO:0000313" key="4">
    <source>
        <dbReference type="Proteomes" id="UP000247602"/>
    </source>
</evidence>
<keyword evidence="1" id="KW-0472">Membrane</keyword>
<sequence>MPDTSTPSRTLPTLSWVVLVVCVLGNTVASLAGAPLVVHLALGAGAAVCVAALTALYLRTRR</sequence>
<reference evidence="2 5" key="2">
    <citation type="submission" date="2020-08" db="EMBL/GenBank/DDBJ databases">
        <title>Sequencing the genomes of 1000 actinobacteria strains.</title>
        <authorList>
            <person name="Klenk H.-P."/>
        </authorList>
    </citation>
    <scope>NUCLEOTIDE SEQUENCE [LARGE SCALE GENOMIC DNA]</scope>
    <source>
        <strain evidence="2 5">DSM 16678</strain>
    </source>
</reference>